<name>A0ABQ9BG81_9ROSI</name>
<dbReference type="EMBL" id="JAPFFI010000008">
    <property type="protein sequence ID" value="KAJ6384813.1"/>
    <property type="molecule type" value="Genomic_DNA"/>
</dbReference>
<proteinExistence type="predicted"/>
<feature type="compositionally biased region" description="Low complexity" evidence="1">
    <location>
        <begin position="30"/>
        <end position="60"/>
    </location>
</feature>
<organism evidence="2 3">
    <name type="scientific">Salix suchowensis</name>
    <dbReference type="NCBI Taxonomy" id="1278906"/>
    <lineage>
        <taxon>Eukaryota</taxon>
        <taxon>Viridiplantae</taxon>
        <taxon>Streptophyta</taxon>
        <taxon>Embryophyta</taxon>
        <taxon>Tracheophyta</taxon>
        <taxon>Spermatophyta</taxon>
        <taxon>Magnoliopsida</taxon>
        <taxon>eudicotyledons</taxon>
        <taxon>Gunneridae</taxon>
        <taxon>Pentapetalae</taxon>
        <taxon>rosids</taxon>
        <taxon>fabids</taxon>
        <taxon>Malpighiales</taxon>
        <taxon>Salicaceae</taxon>
        <taxon>Saliceae</taxon>
        <taxon>Salix</taxon>
    </lineage>
</organism>
<reference evidence="2" key="1">
    <citation type="submission" date="2022-10" db="EMBL/GenBank/DDBJ databases">
        <authorList>
            <person name="Hyden B.L."/>
            <person name="Feng K."/>
            <person name="Yates T."/>
            <person name="Jawdy S."/>
            <person name="Smart L.B."/>
            <person name="Muchero W."/>
        </authorList>
    </citation>
    <scope>NUCLEOTIDE SEQUENCE</scope>
    <source>
        <tissue evidence="2">Shoot tip</tissue>
    </source>
</reference>
<feature type="region of interest" description="Disordered" evidence="1">
    <location>
        <begin position="19"/>
        <end position="64"/>
    </location>
</feature>
<reference evidence="2" key="2">
    <citation type="journal article" date="2023" name="Int. J. Mol. Sci.">
        <title>De Novo Assembly and Annotation of 11 Diverse Shrub Willow (Salix) Genomes Reveals Novel Gene Organization in Sex-Linked Regions.</title>
        <authorList>
            <person name="Hyden B."/>
            <person name="Feng K."/>
            <person name="Yates T.B."/>
            <person name="Jawdy S."/>
            <person name="Cereghino C."/>
            <person name="Smart L.B."/>
            <person name="Muchero W."/>
        </authorList>
    </citation>
    <scope>NUCLEOTIDE SEQUENCE</scope>
    <source>
        <tissue evidence="2">Shoot tip</tissue>
    </source>
</reference>
<comment type="caution">
    <text evidence="2">The sequence shown here is derived from an EMBL/GenBank/DDBJ whole genome shotgun (WGS) entry which is preliminary data.</text>
</comment>
<sequence length="84" mass="9009">MASKWRKVKIALGLNKCLYVPPNDTEQPDSSSSPSPAGLLSRSSHGSTTPTPSSSGLRLSKSPNNNSKVIMICCFCDYSSFLTK</sequence>
<protein>
    <submittedName>
        <fullName evidence="2">Uncharacterized protein</fullName>
    </submittedName>
</protein>
<keyword evidence="3" id="KW-1185">Reference proteome</keyword>
<evidence type="ECO:0000313" key="3">
    <source>
        <dbReference type="Proteomes" id="UP001141253"/>
    </source>
</evidence>
<evidence type="ECO:0000313" key="2">
    <source>
        <dbReference type="EMBL" id="KAJ6384813.1"/>
    </source>
</evidence>
<gene>
    <name evidence="2" type="ORF">OIU77_028095</name>
</gene>
<evidence type="ECO:0000256" key="1">
    <source>
        <dbReference type="SAM" id="MobiDB-lite"/>
    </source>
</evidence>
<dbReference type="Proteomes" id="UP001141253">
    <property type="component" value="Chromosome 9"/>
</dbReference>
<accession>A0ABQ9BG81</accession>